<evidence type="ECO:0000313" key="2">
    <source>
        <dbReference type="Proteomes" id="UP001597438"/>
    </source>
</evidence>
<keyword evidence="2" id="KW-1185">Reference proteome</keyword>
<accession>A0ABW5X7G6</accession>
<dbReference type="EMBL" id="JBHUOJ010000032">
    <property type="protein sequence ID" value="MFD2834462.1"/>
    <property type="molecule type" value="Genomic_DNA"/>
</dbReference>
<dbReference type="Proteomes" id="UP001597438">
    <property type="component" value="Unassembled WGS sequence"/>
</dbReference>
<dbReference type="PROSITE" id="PS51257">
    <property type="entry name" value="PROKAR_LIPOPROTEIN"/>
    <property type="match status" value="1"/>
</dbReference>
<reference evidence="2" key="1">
    <citation type="journal article" date="2019" name="Int. J. Syst. Evol. Microbiol.">
        <title>The Global Catalogue of Microorganisms (GCM) 10K type strain sequencing project: providing services to taxonomists for standard genome sequencing and annotation.</title>
        <authorList>
            <consortium name="The Broad Institute Genomics Platform"/>
            <consortium name="The Broad Institute Genome Sequencing Center for Infectious Disease"/>
            <person name="Wu L."/>
            <person name="Ma J."/>
        </authorList>
    </citation>
    <scope>NUCLEOTIDE SEQUENCE [LARGE SCALE GENOMIC DNA]</scope>
    <source>
        <strain evidence="2">KCTC 52925</strain>
    </source>
</reference>
<gene>
    <name evidence="1" type="ORF">ACFSYS_14315</name>
</gene>
<proteinExistence type="predicted"/>
<protein>
    <recommendedName>
        <fullName evidence="3">Lipocalin-like domain-containing protein</fullName>
    </recommendedName>
</protein>
<dbReference type="RefSeq" id="WP_251738914.1">
    <property type="nucleotide sequence ID" value="NZ_JBHUOJ010000032.1"/>
</dbReference>
<evidence type="ECO:0000313" key="1">
    <source>
        <dbReference type="EMBL" id="MFD2834462.1"/>
    </source>
</evidence>
<evidence type="ECO:0008006" key="3">
    <source>
        <dbReference type="Google" id="ProtNLM"/>
    </source>
</evidence>
<comment type="caution">
    <text evidence="1">The sequence shown here is derived from an EMBL/GenBank/DDBJ whole genome shotgun (WGS) entry which is preliminary data.</text>
</comment>
<name>A0ABW5X7G6_9FLAO</name>
<sequence length="145" mass="16191">MNKILTSIAILLTITLISCEKDEKAEEALQVVDFTSSNLAGSWKLTETSISSGGEANWETISNGASFTFQADGTFTTNSIQDCTGENFLLEDDLLILHYDCELSQNEEITEKTVAFNMISFYNRQMILSLPGCIEDCLYKYSRID</sequence>
<organism evidence="1 2">
    <name type="scientific">Christiangramia antarctica</name>
    <dbReference type="NCBI Taxonomy" id="2058158"/>
    <lineage>
        <taxon>Bacteria</taxon>
        <taxon>Pseudomonadati</taxon>
        <taxon>Bacteroidota</taxon>
        <taxon>Flavobacteriia</taxon>
        <taxon>Flavobacteriales</taxon>
        <taxon>Flavobacteriaceae</taxon>
        <taxon>Christiangramia</taxon>
    </lineage>
</organism>